<gene>
    <name evidence="2" type="ORF">Poli38472_004988</name>
</gene>
<evidence type="ECO:0000313" key="2">
    <source>
        <dbReference type="EMBL" id="TMW59919.1"/>
    </source>
</evidence>
<feature type="coiled-coil region" evidence="1">
    <location>
        <begin position="69"/>
        <end position="96"/>
    </location>
</feature>
<evidence type="ECO:0000256" key="1">
    <source>
        <dbReference type="SAM" id="Coils"/>
    </source>
</evidence>
<dbReference type="AlphaFoldDB" id="A0A8K1CAT2"/>
<keyword evidence="3" id="KW-1185">Reference proteome</keyword>
<proteinExistence type="predicted"/>
<dbReference type="PANTHER" id="PTHR35796:SF3">
    <property type="entry name" value="BHLH DOMAIN-CONTAINING PROTEIN"/>
    <property type="match status" value="1"/>
</dbReference>
<dbReference type="EMBL" id="SPLM01000109">
    <property type="protein sequence ID" value="TMW59919.1"/>
    <property type="molecule type" value="Genomic_DNA"/>
</dbReference>
<reference evidence="2" key="1">
    <citation type="submission" date="2019-03" db="EMBL/GenBank/DDBJ databases">
        <title>Long read genome sequence of the mycoparasitic Pythium oligandrum ATCC 38472 isolated from sugarbeet rhizosphere.</title>
        <authorList>
            <person name="Gaulin E."/>
        </authorList>
    </citation>
    <scope>NUCLEOTIDE SEQUENCE</scope>
    <source>
        <strain evidence="2">ATCC 38472_TT</strain>
    </source>
</reference>
<evidence type="ECO:0000313" key="3">
    <source>
        <dbReference type="Proteomes" id="UP000794436"/>
    </source>
</evidence>
<accession>A0A8K1CAT2</accession>
<comment type="caution">
    <text evidence="2">The sequence shown here is derived from an EMBL/GenBank/DDBJ whole genome shotgun (WGS) entry which is preliminary data.</text>
</comment>
<dbReference type="Proteomes" id="UP000794436">
    <property type="component" value="Unassembled WGS sequence"/>
</dbReference>
<dbReference type="OrthoDB" id="114061at2759"/>
<dbReference type="PANTHER" id="PTHR35796">
    <property type="entry name" value="HYPOTHETICAL CYTOSOLIC PROTEIN"/>
    <property type="match status" value="1"/>
</dbReference>
<keyword evidence="1" id="KW-0175">Coiled coil</keyword>
<sequence>MDEESDVAALMDALEPLAPGFDWPLPDVDVDDVLLDLEQSSPPESTDTLDKDDSKPTQISIAAGKNSTRERLKAELTYLRDKVETLEGELQSLKAKEATSVTEDATAAPMWRRIAIRQVERRRVAEAENTRLKTVLDAQIQVAKSFEQILRKRSNEVVLDLYEGARGSRKRHRSEDDFSVVYQQFLEEIQSAYAIVDQVFDARNLSDEYNESVRNYTTKTRSTGAHEQVYVEYVDVTVLPFPFEKASRAIWEANIREYLDKKRPIQNSRREVDHFGVRVVFQGTHTLTCTIVTRQYVESDRLVLVWRALNRVSSASQFYADETGWTVVKRVPTSNGASEKVAMQTCVQLVPRWLDSDLALPHPGSRQIQAGELTKAIVESIEEGMLGITENVENLLLDEAIGERTALSALSYTNSNGTC</sequence>
<organism evidence="2 3">
    <name type="scientific">Pythium oligandrum</name>
    <name type="common">Mycoparasitic fungus</name>
    <dbReference type="NCBI Taxonomy" id="41045"/>
    <lineage>
        <taxon>Eukaryota</taxon>
        <taxon>Sar</taxon>
        <taxon>Stramenopiles</taxon>
        <taxon>Oomycota</taxon>
        <taxon>Peronosporomycetes</taxon>
        <taxon>Pythiales</taxon>
        <taxon>Pythiaceae</taxon>
        <taxon>Pythium</taxon>
    </lineage>
</organism>
<name>A0A8K1CAT2_PYTOL</name>
<protein>
    <submittedName>
        <fullName evidence="2">Uncharacterized protein</fullName>
    </submittedName>
</protein>